<evidence type="ECO:0000313" key="2">
    <source>
        <dbReference type="Proteomes" id="UP000538196"/>
    </source>
</evidence>
<keyword evidence="2" id="KW-1185">Reference proteome</keyword>
<evidence type="ECO:0008006" key="3">
    <source>
        <dbReference type="Google" id="ProtNLM"/>
    </source>
</evidence>
<dbReference type="EMBL" id="JACHVP010000004">
    <property type="protein sequence ID" value="MBB2968872.1"/>
    <property type="molecule type" value="Genomic_DNA"/>
</dbReference>
<dbReference type="Proteomes" id="UP000538196">
    <property type="component" value="Unassembled WGS sequence"/>
</dbReference>
<sequence length="143" mass="15070">MQPTDDQVAAIDAAAEALRNAPDSFEAMDGLWRAVYALPSWAFIARGTDDAPTPFVGELDAGPMVFAFTTLGRAREGALSAGLDEDAASKVLSVPLPGAIEWLASLAQSGVRGVVFDLPRFGYFAPLQNLVPMRDHLAATPPA</sequence>
<reference evidence="1 2" key="1">
    <citation type="submission" date="2020-08" db="EMBL/GenBank/DDBJ databases">
        <title>Sequencing the genomes of 1000 actinobacteria strains.</title>
        <authorList>
            <person name="Klenk H.-P."/>
        </authorList>
    </citation>
    <scope>NUCLEOTIDE SEQUENCE [LARGE SCALE GENOMIC DNA]</scope>
    <source>
        <strain evidence="1 2">DSM 20146</strain>
    </source>
</reference>
<name>A0A7W4YKV7_LEIAQ</name>
<comment type="caution">
    <text evidence="1">The sequence shown here is derived from an EMBL/GenBank/DDBJ whole genome shotgun (WGS) entry which is preliminary data.</text>
</comment>
<gene>
    <name evidence="1" type="ORF">FHX33_003648</name>
</gene>
<organism evidence="1 2">
    <name type="scientific">Leifsonia aquatica</name>
    <name type="common">Corynebacterium aquaticum</name>
    <dbReference type="NCBI Taxonomy" id="144185"/>
    <lineage>
        <taxon>Bacteria</taxon>
        <taxon>Bacillati</taxon>
        <taxon>Actinomycetota</taxon>
        <taxon>Actinomycetes</taxon>
        <taxon>Micrococcales</taxon>
        <taxon>Microbacteriaceae</taxon>
        <taxon>Leifsonia</taxon>
    </lineage>
</organism>
<dbReference type="RefSeq" id="WP_021765617.1">
    <property type="nucleotide sequence ID" value="NZ_JACHVP010000004.1"/>
</dbReference>
<dbReference type="AlphaFoldDB" id="A0A7W4YKV7"/>
<accession>A0A7W4YKV7</accession>
<evidence type="ECO:0000313" key="1">
    <source>
        <dbReference type="EMBL" id="MBB2968872.1"/>
    </source>
</evidence>
<protein>
    <recommendedName>
        <fullName evidence="3">SseB family protein</fullName>
    </recommendedName>
</protein>
<proteinExistence type="predicted"/>